<dbReference type="GO" id="GO:0000166">
    <property type="term" value="F:nucleotide binding"/>
    <property type="evidence" value="ECO:0007669"/>
    <property type="project" value="InterPro"/>
</dbReference>
<dbReference type="InterPro" id="IPR050463">
    <property type="entry name" value="Gfo/Idh/MocA_oxidrdct_glycsds"/>
</dbReference>
<dbReference type="InterPro" id="IPR055170">
    <property type="entry name" value="GFO_IDH_MocA-like_dom"/>
</dbReference>
<dbReference type="Gene3D" id="3.30.360.10">
    <property type="entry name" value="Dihydrodipicolinate Reductase, domain 2"/>
    <property type="match status" value="1"/>
</dbReference>
<dbReference type="InterPro" id="IPR000683">
    <property type="entry name" value="Gfo/Idh/MocA-like_OxRdtase_N"/>
</dbReference>
<evidence type="ECO:0000256" key="1">
    <source>
        <dbReference type="ARBA" id="ARBA00023002"/>
    </source>
</evidence>
<protein>
    <submittedName>
        <fullName evidence="4">Predicted dehydrogenase</fullName>
    </submittedName>
</protein>
<dbReference type="GO" id="GO:0016491">
    <property type="term" value="F:oxidoreductase activity"/>
    <property type="evidence" value="ECO:0007669"/>
    <property type="project" value="UniProtKB-KW"/>
</dbReference>
<dbReference type="InterPro" id="IPR036291">
    <property type="entry name" value="NAD(P)-bd_dom_sf"/>
</dbReference>
<evidence type="ECO:0000259" key="3">
    <source>
        <dbReference type="Pfam" id="PF22725"/>
    </source>
</evidence>
<keyword evidence="5" id="KW-1185">Reference proteome</keyword>
<evidence type="ECO:0000313" key="4">
    <source>
        <dbReference type="EMBL" id="SFD97686.1"/>
    </source>
</evidence>
<dbReference type="Pfam" id="PF01408">
    <property type="entry name" value="GFO_IDH_MocA"/>
    <property type="match status" value="1"/>
</dbReference>
<dbReference type="Proteomes" id="UP000199323">
    <property type="component" value="Unassembled WGS sequence"/>
</dbReference>
<dbReference type="PANTHER" id="PTHR43818:SF11">
    <property type="entry name" value="BCDNA.GH03377"/>
    <property type="match status" value="1"/>
</dbReference>
<dbReference type="Pfam" id="PF22725">
    <property type="entry name" value="GFO_IDH_MocA_C3"/>
    <property type="match status" value="1"/>
</dbReference>
<feature type="domain" description="GFO/IDH/MocA-like oxidoreductase" evidence="3">
    <location>
        <begin position="132"/>
        <end position="256"/>
    </location>
</feature>
<accession>A0A1I1WRD3</accession>
<name>A0A1I1WRD3_9ACTN</name>
<dbReference type="AlphaFoldDB" id="A0A1I1WRD3"/>
<keyword evidence="1" id="KW-0560">Oxidoreductase</keyword>
<dbReference type="STRING" id="380248.SAMN05216251_10130"/>
<dbReference type="PANTHER" id="PTHR43818">
    <property type="entry name" value="BCDNA.GH03377"/>
    <property type="match status" value="1"/>
</dbReference>
<dbReference type="RefSeq" id="WP_093711229.1">
    <property type="nucleotide sequence ID" value="NZ_FONG01000001.1"/>
</dbReference>
<sequence length="336" mass="35310">MTVTIGIIGCGNISRKHVRGHLSVPERATIAAVADVDAAVAAERAQQAGGARVFTDYRELLEDGGVDAVDICLPHHLHAEAIVAAAEAGKHVLCEKPLCLTVAEAGRIADAVRAAGVTLMCAHNQLTLPAVARAKELIDTGALGRVYDLRTADSFFNDFDPATMGWRAHTATSGGGELIDTGYHPAYLLLHLAGARPAEVTALLSTHRLSFMEGEDSARVLVRFEGGAVGEIVTSWAYDPAPGTGMFAVAGERGSLWSDGTTLRHRQRGGGTETTSFPTVDSVPAVCADFTARLTAGVRPPHTEQEGTDVLTVILAAYESARDRRTVAVAGLRAGR</sequence>
<proteinExistence type="predicted"/>
<gene>
    <name evidence="4" type="ORF">SAMN05216251_10130</name>
</gene>
<dbReference type="Gene3D" id="3.40.50.720">
    <property type="entry name" value="NAD(P)-binding Rossmann-like Domain"/>
    <property type="match status" value="1"/>
</dbReference>
<dbReference type="SUPFAM" id="SSF51735">
    <property type="entry name" value="NAD(P)-binding Rossmann-fold domains"/>
    <property type="match status" value="1"/>
</dbReference>
<reference evidence="4 5" key="1">
    <citation type="submission" date="2016-10" db="EMBL/GenBank/DDBJ databases">
        <authorList>
            <person name="de Groot N.N."/>
        </authorList>
    </citation>
    <scope>NUCLEOTIDE SEQUENCE [LARGE SCALE GENOMIC DNA]</scope>
    <source>
        <strain evidence="4 5">CGMCC 4.3510</strain>
    </source>
</reference>
<dbReference type="OrthoDB" id="9792085at2"/>
<feature type="domain" description="Gfo/Idh/MocA-like oxidoreductase N-terminal" evidence="2">
    <location>
        <begin position="4"/>
        <end position="123"/>
    </location>
</feature>
<evidence type="ECO:0000313" key="5">
    <source>
        <dbReference type="Proteomes" id="UP000199323"/>
    </source>
</evidence>
<dbReference type="EMBL" id="FONG01000001">
    <property type="protein sequence ID" value="SFD97686.1"/>
    <property type="molecule type" value="Genomic_DNA"/>
</dbReference>
<dbReference type="SUPFAM" id="SSF55347">
    <property type="entry name" value="Glyceraldehyde-3-phosphate dehydrogenase-like, C-terminal domain"/>
    <property type="match status" value="1"/>
</dbReference>
<evidence type="ECO:0000259" key="2">
    <source>
        <dbReference type="Pfam" id="PF01408"/>
    </source>
</evidence>
<organism evidence="4 5">
    <name type="scientific">Actinacidiphila alni</name>
    <dbReference type="NCBI Taxonomy" id="380248"/>
    <lineage>
        <taxon>Bacteria</taxon>
        <taxon>Bacillati</taxon>
        <taxon>Actinomycetota</taxon>
        <taxon>Actinomycetes</taxon>
        <taxon>Kitasatosporales</taxon>
        <taxon>Streptomycetaceae</taxon>
        <taxon>Actinacidiphila</taxon>
    </lineage>
</organism>